<organism evidence="1 2">
    <name type="scientific">Gymnopus androsaceus JB14</name>
    <dbReference type="NCBI Taxonomy" id="1447944"/>
    <lineage>
        <taxon>Eukaryota</taxon>
        <taxon>Fungi</taxon>
        <taxon>Dikarya</taxon>
        <taxon>Basidiomycota</taxon>
        <taxon>Agaricomycotina</taxon>
        <taxon>Agaricomycetes</taxon>
        <taxon>Agaricomycetidae</taxon>
        <taxon>Agaricales</taxon>
        <taxon>Marasmiineae</taxon>
        <taxon>Omphalotaceae</taxon>
        <taxon>Gymnopus</taxon>
    </lineage>
</organism>
<dbReference type="AlphaFoldDB" id="A0A6A4GJR9"/>
<sequence>MSTPTISARGVTAVASASAGSSGGATAVAENGGHGHATAVAAAGGSGAVATAGVSDGKGSVNGVTSDTISLQQTSTSSTASSQTSLLNPTLASTFAGNTRHVSFNNWCTGLFLINCNHNAGSSTTSVNSMVVTPFSTVKSSTSSPSSTSTAPKRNCNQAAVNRGESVVRSLIAPFTGNCEHLIIFILPAARVDVDYNV</sequence>
<keyword evidence="2" id="KW-1185">Reference proteome</keyword>
<accession>A0A6A4GJR9</accession>
<protein>
    <submittedName>
        <fullName evidence="1">Uncharacterized protein</fullName>
    </submittedName>
</protein>
<name>A0A6A4GJR9_9AGAR</name>
<gene>
    <name evidence="1" type="ORF">BT96DRAFT_981906</name>
</gene>
<reference evidence="1" key="1">
    <citation type="journal article" date="2019" name="Environ. Microbiol.">
        <title>Fungal ecological strategies reflected in gene transcription - a case study of two litter decomposers.</title>
        <authorList>
            <person name="Barbi F."/>
            <person name="Kohler A."/>
            <person name="Barry K."/>
            <person name="Baskaran P."/>
            <person name="Daum C."/>
            <person name="Fauchery L."/>
            <person name="Ihrmark K."/>
            <person name="Kuo A."/>
            <person name="LaButti K."/>
            <person name="Lipzen A."/>
            <person name="Morin E."/>
            <person name="Grigoriev I.V."/>
            <person name="Henrissat B."/>
            <person name="Lindahl B."/>
            <person name="Martin F."/>
        </authorList>
    </citation>
    <scope>NUCLEOTIDE SEQUENCE</scope>
    <source>
        <strain evidence="1">JB14</strain>
    </source>
</reference>
<dbReference type="EMBL" id="ML769929">
    <property type="protein sequence ID" value="KAE9385939.1"/>
    <property type="molecule type" value="Genomic_DNA"/>
</dbReference>
<evidence type="ECO:0000313" key="1">
    <source>
        <dbReference type="EMBL" id="KAE9385939.1"/>
    </source>
</evidence>
<evidence type="ECO:0000313" key="2">
    <source>
        <dbReference type="Proteomes" id="UP000799118"/>
    </source>
</evidence>
<proteinExistence type="predicted"/>
<dbReference type="Proteomes" id="UP000799118">
    <property type="component" value="Unassembled WGS sequence"/>
</dbReference>